<gene>
    <name evidence="1" type="ORF">WCH_BI08340</name>
</gene>
<sequence length="313" mass="35124">MSKDHWVSKLILKSFAVNGNVRVYDKESKNIFSASPNNICAEKGFTTFKSDQVPPGMDGRFLETELSRWESDIAVTVRELIKHRSLKAISPDNFWELVRFAVWLNVCNPANRDMLSKGWNECHLSAVKSCSGSDLDKLSLKHFGILLPHSYLRKKLENTAKQETLLQSEFLDMVLKSAESSFNLVREEYAWILFDYSKVDLSLCTSDRPVLLATNTLDGIVGFGTPEATLYFPLSPDLCLAGRNVGKAKRFIDDQSFVTDLKIASIPRLLMWGKSSRFIIAIDESGLPSGGTKLPCYTPKIIQYGNAVALTQR</sequence>
<accession>F8LBL6</accession>
<dbReference type="AlphaFoldDB" id="F8LBL6"/>
<dbReference type="Pfam" id="PF14022">
    <property type="entry name" value="DUF4238"/>
    <property type="match status" value="1"/>
</dbReference>
<dbReference type="InterPro" id="IPR025332">
    <property type="entry name" value="DUF4238"/>
</dbReference>
<proteinExistence type="predicted"/>
<organism evidence="1">
    <name type="scientific">Waddlia chondrophila 2032/99</name>
    <dbReference type="NCBI Taxonomy" id="765953"/>
    <lineage>
        <taxon>Bacteria</taxon>
        <taxon>Pseudomonadati</taxon>
        <taxon>Chlamydiota</taxon>
        <taxon>Chlamydiia</taxon>
        <taxon>Parachlamydiales</taxon>
        <taxon>Waddliaceae</taxon>
        <taxon>Waddlia</taxon>
    </lineage>
</organism>
<name>F8LBL6_9BACT</name>
<evidence type="ECO:0000313" key="1">
    <source>
        <dbReference type="EMBL" id="CCB90880.1"/>
    </source>
</evidence>
<protein>
    <recommendedName>
        <fullName evidence="2">DUF4238 domain-containing protein</fullName>
    </recommendedName>
</protein>
<dbReference type="EMBL" id="FR872641">
    <property type="protein sequence ID" value="CCB90880.1"/>
    <property type="molecule type" value="Genomic_DNA"/>
</dbReference>
<evidence type="ECO:0008006" key="2">
    <source>
        <dbReference type="Google" id="ProtNLM"/>
    </source>
</evidence>
<reference evidence="1" key="1">
    <citation type="submission" date="2011-05" db="EMBL/GenBank/DDBJ databases">
        <title>Unity in variety -- the pan-genome of the Chlamydiae.</title>
        <authorList>
            <person name="Collingro A."/>
            <person name="Tischler P."/>
            <person name="Weinmaier T."/>
            <person name="Penz T."/>
            <person name="Heinz E."/>
            <person name="Brunham R.C."/>
            <person name="Read T.D."/>
            <person name="Bavoil P.M."/>
            <person name="Sachse K."/>
            <person name="Kahane S."/>
            <person name="Friedman M.G."/>
            <person name="Rattei T."/>
            <person name="Myers G.S.A."/>
            <person name="Horn M."/>
        </authorList>
    </citation>
    <scope>NUCLEOTIDE SEQUENCE</scope>
    <source>
        <strain evidence="1">2032/99</strain>
    </source>
</reference>